<feature type="transmembrane region" description="Helical" evidence="7">
    <location>
        <begin position="7"/>
        <end position="34"/>
    </location>
</feature>
<keyword evidence="5 7" id="KW-0472">Membrane</keyword>
<evidence type="ECO:0000256" key="6">
    <source>
        <dbReference type="ARBA" id="ARBA00023315"/>
    </source>
</evidence>
<evidence type="ECO:0000313" key="8">
    <source>
        <dbReference type="EMBL" id="CAK9189489.1"/>
    </source>
</evidence>
<gene>
    <name evidence="8" type="ORF">CSSPTR1EN2_LOCUS140</name>
</gene>
<evidence type="ECO:0000256" key="1">
    <source>
        <dbReference type="ARBA" id="ARBA00004141"/>
    </source>
</evidence>
<keyword evidence="9" id="KW-1185">Reference proteome</keyword>
<dbReference type="PANTHER" id="PTHR13906:SF4">
    <property type="entry name" value="LYSOPHOSPHOLIPID ACYLTRANSFERASE 6"/>
    <property type="match status" value="1"/>
</dbReference>
<sequence length="469" mass="53432">MMTMDEFAQVLGISVGVLRYLLCFLASIPCSWLWRYMPNATTRHLYAAVTGALLSYFSFGAISNVYFAMLMLVSYVSMLVSRRHCGSTTFVLAFALLVTCHVMYMSGDIWKSGGMDSTGAMMVLTLKVTSAAINYQDGLIKDEDSLRSAQKKYRLKDLPSPIAFAGYCLSCGTHLAGPVFEIKDYMDWTEDKGIWSPTAAMPPPSPYKFAIFAVFKGFLYMAIYRYLMIHFAIHKLSEPEYLEWGFWHRAGYQYLCAFTARWKYYIVWSLSEASMIISGFGFSGWTKASPSQEQQPKWTRAQNVDILRVELPKSAVDIPQYWNIHVGIWLRHYVYERLTKKGEKPGFMQLLAAQVTSAVWHGLYAGYMLFFGNTVFMIAGARVLYRWQKLIPENAALAQHLFTLVNGIYTIVVINLSCIAFMVLDYADTMAAYRSVYYISTSIPILIIILGSVIKLPRTERKLRVKKEE</sequence>
<keyword evidence="6" id="KW-0012">Acyltransferase</keyword>
<evidence type="ECO:0000256" key="4">
    <source>
        <dbReference type="ARBA" id="ARBA00022989"/>
    </source>
</evidence>
<feature type="transmembrane region" description="Helical" evidence="7">
    <location>
        <begin position="209"/>
        <end position="227"/>
    </location>
</feature>
<keyword evidence="2" id="KW-0808">Transferase</keyword>
<accession>A0ABP0T7K1</accession>
<evidence type="ECO:0008006" key="10">
    <source>
        <dbReference type="Google" id="ProtNLM"/>
    </source>
</evidence>
<feature type="transmembrane region" description="Helical" evidence="7">
    <location>
        <begin position="397"/>
        <end position="424"/>
    </location>
</feature>
<feature type="transmembrane region" description="Helical" evidence="7">
    <location>
        <begin position="264"/>
        <end position="285"/>
    </location>
</feature>
<feature type="transmembrane region" description="Helical" evidence="7">
    <location>
        <begin position="54"/>
        <end position="76"/>
    </location>
</feature>
<evidence type="ECO:0000256" key="2">
    <source>
        <dbReference type="ARBA" id="ARBA00022679"/>
    </source>
</evidence>
<dbReference type="Pfam" id="PF03062">
    <property type="entry name" value="MBOAT"/>
    <property type="match status" value="1"/>
</dbReference>
<feature type="transmembrane region" description="Helical" evidence="7">
    <location>
        <begin position="436"/>
        <end position="457"/>
    </location>
</feature>
<evidence type="ECO:0000313" key="9">
    <source>
        <dbReference type="Proteomes" id="UP001497512"/>
    </source>
</evidence>
<dbReference type="InterPro" id="IPR049941">
    <property type="entry name" value="LPLAT_7/PORCN-like"/>
</dbReference>
<organism evidence="8 9">
    <name type="scientific">Sphagnum troendelagicum</name>
    <dbReference type="NCBI Taxonomy" id="128251"/>
    <lineage>
        <taxon>Eukaryota</taxon>
        <taxon>Viridiplantae</taxon>
        <taxon>Streptophyta</taxon>
        <taxon>Embryophyta</taxon>
        <taxon>Bryophyta</taxon>
        <taxon>Sphagnophytina</taxon>
        <taxon>Sphagnopsida</taxon>
        <taxon>Sphagnales</taxon>
        <taxon>Sphagnaceae</taxon>
        <taxon>Sphagnum</taxon>
    </lineage>
</organism>
<dbReference type="EMBL" id="OZ019893">
    <property type="protein sequence ID" value="CAK9189489.1"/>
    <property type="molecule type" value="Genomic_DNA"/>
</dbReference>
<evidence type="ECO:0000256" key="7">
    <source>
        <dbReference type="SAM" id="Phobius"/>
    </source>
</evidence>
<reference evidence="8 9" key="1">
    <citation type="submission" date="2024-02" db="EMBL/GenBank/DDBJ databases">
        <authorList>
            <consortium name="ELIXIR-Norway"/>
            <consortium name="Elixir Norway"/>
        </authorList>
    </citation>
    <scope>NUCLEOTIDE SEQUENCE [LARGE SCALE GENOMIC DNA]</scope>
</reference>
<name>A0ABP0T7K1_9BRYO</name>
<feature type="transmembrane region" description="Helical" evidence="7">
    <location>
        <begin position="88"/>
        <end position="107"/>
    </location>
</feature>
<keyword evidence="4 7" id="KW-1133">Transmembrane helix</keyword>
<feature type="transmembrane region" description="Helical" evidence="7">
    <location>
        <begin position="364"/>
        <end position="385"/>
    </location>
</feature>
<protein>
    <recommendedName>
        <fullName evidence="10">Lysophospholipid acyltransferase</fullName>
    </recommendedName>
</protein>
<comment type="subcellular location">
    <subcellularLocation>
        <location evidence="1">Membrane</location>
        <topology evidence="1">Multi-pass membrane protein</topology>
    </subcellularLocation>
</comment>
<dbReference type="InterPro" id="IPR004299">
    <property type="entry name" value="MBOAT_fam"/>
</dbReference>
<proteinExistence type="predicted"/>
<dbReference type="Proteomes" id="UP001497512">
    <property type="component" value="Chromosome 1"/>
</dbReference>
<dbReference type="PANTHER" id="PTHR13906">
    <property type="entry name" value="PORCUPINE"/>
    <property type="match status" value="1"/>
</dbReference>
<keyword evidence="3 7" id="KW-0812">Transmembrane</keyword>
<evidence type="ECO:0000256" key="3">
    <source>
        <dbReference type="ARBA" id="ARBA00022692"/>
    </source>
</evidence>
<evidence type="ECO:0000256" key="5">
    <source>
        <dbReference type="ARBA" id="ARBA00023136"/>
    </source>
</evidence>